<dbReference type="InterPro" id="IPR011146">
    <property type="entry name" value="HIT-like"/>
</dbReference>
<dbReference type="AlphaFoldDB" id="A0A9E2KW73"/>
<reference evidence="5" key="2">
    <citation type="submission" date="2021-04" db="EMBL/GenBank/DDBJ databases">
        <authorList>
            <person name="Gilroy R."/>
        </authorList>
    </citation>
    <scope>NUCLEOTIDE SEQUENCE</scope>
    <source>
        <strain evidence="5">A5-1222</strain>
    </source>
</reference>
<feature type="short sequence motif" description="Histidine triad motif" evidence="2 3">
    <location>
        <begin position="98"/>
        <end position="102"/>
    </location>
</feature>
<reference evidence="5" key="1">
    <citation type="journal article" date="2021" name="PeerJ">
        <title>Extensive microbial diversity within the chicken gut microbiome revealed by metagenomics and culture.</title>
        <authorList>
            <person name="Gilroy R."/>
            <person name="Ravi A."/>
            <person name="Getino M."/>
            <person name="Pursley I."/>
            <person name="Horton D.L."/>
            <person name="Alikhan N.F."/>
            <person name="Baker D."/>
            <person name="Gharbi K."/>
            <person name="Hall N."/>
            <person name="Watson M."/>
            <person name="Adriaenssens E.M."/>
            <person name="Foster-Nyarko E."/>
            <person name="Jarju S."/>
            <person name="Secka A."/>
            <person name="Antonio M."/>
            <person name="Oren A."/>
            <person name="Chaudhuri R.R."/>
            <person name="La Ragione R."/>
            <person name="Hildebrand F."/>
            <person name="Pallen M.J."/>
        </authorList>
    </citation>
    <scope>NUCLEOTIDE SEQUENCE</scope>
    <source>
        <strain evidence="5">A5-1222</strain>
    </source>
</reference>
<dbReference type="PROSITE" id="PS00892">
    <property type="entry name" value="HIT_1"/>
    <property type="match status" value="1"/>
</dbReference>
<evidence type="ECO:0000256" key="2">
    <source>
        <dbReference type="PIRSR" id="PIRSR601310-3"/>
    </source>
</evidence>
<dbReference type="PROSITE" id="PS51084">
    <property type="entry name" value="HIT_2"/>
    <property type="match status" value="1"/>
</dbReference>
<gene>
    <name evidence="5" type="ORF">H9897_00160</name>
</gene>
<dbReference type="Pfam" id="PF01230">
    <property type="entry name" value="HIT"/>
    <property type="match status" value="1"/>
</dbReference>
<protein>
    <submittedName>
        <fullName evidence="5">HIT domain-containing protein</fullName>
    </submittedName>
</protein>
<feature type="domain" description="HIT" evidence="4">
    <location>
        <begin position="5"/>
        <end position="113"/>
    </location>
</feature>
<accession>A0A9E2KW73</accession>
<dbReference type="PRINTS" id="PR00332">
    <property type="entry name" value="HISTRIAD"/>
</dbReference>
<dbReference type="Gene3D" id="3.30.428.10">
    <property type="entry name" value="HIT-like"/>
    <property type="match status" value="1"/>
</dbReference>
<dbReference type="PANTHER" id="PTHR46648:SF1">
    <property type="entry name" value="ADENOSINE 5'-MONOPHOSPHORAMIDASE HNT1"/>
    <property type="match status" value="1"/>
</dbReference>
<dbReference type="InterPro" id="IPR019808">
    <property type="entry name" value="Histidine_triad_CS"/>
</dbReference>
<dbReference type="InterPro" id="IPR036265">
    <property type="entry name" value="HIT-like_sf"/>
</dbReference>
<dbReference type="GO" id="GO:0009117">
    <property type="term" value="P:nucleotide metabolic process"/>
    <property type="evidence" value="ECO:0007669"/>
    <property type="project" value="TreeGrafter"/>
</dbReference>
<name>A0A9E2KW73_9BACT</name>
<evidence type="ECO:0000313" key="5">
    <source>
        <dbReference type="EMBL" id="MBU3830564.1"/>
    </source>
</evidence>
<comment type="caution">
    <text evidence="5">The sequence shown here is derived from an EMBL/GenBank/DDBJ whole genome shotgun (WGS) entry which is preliminary data.</text>
</comment>
<dbReference type="Proteomes" id="UP000824247">
    <property type="component" value="Unassembled WGS sequence"/>
</dbReference>
<evidence type="ECO:0000259" key="4">
    <source>
        <dbReference type="PROSITE" id="PS51084"/>
    </source>
</evidence>
<dbReference type="InterPro" id="IPR001310">
    <property type="entry name" value="Histidine_triad_HIT"/>
</dbReference>
<dbReference type="PANTHER" id="PTHR46648">
    <property type="entry name" value="HIT FAMILY PROTEIN 1"/>
    <property type="match status" value="1"/>
</dbReference>
<sequence length="142" mass="16460">MDSCIFCKIVSGEIPSKKIYEDDFLIAFLDINPMSFCHTILIPKKHFLNLEETDDQYLSKILIASKKIVKFLKNNISEIKGFNYLSNQEKIAGQEINHFHFHIIPKYKEGYGFNVSANIDNSFKNNELIDKIILKKIGNKDE</sequence>
<feature type="active site" description="Tele-AMP-histidine intermediate" evidence="1">
    <location>
        <position position="100"/>
    </location>
</feature>
<evidence type="ECO:0000256" key="1">
    <source>
        <dbReference type="PIRSR" id="PIRSR601310-1"/>
    </source>
</evidence>
<evidence type="ECO:0000256" key="3">
    <source>
        <dbReference type="PROSITE-ProRule" id="PRU00464"/>
    </source>
</evidence>
<dbReference type="GO" id="GO:0003824">
    <property type="term" value="F:catalytic activity"/>
    <property type="evidence" value="ECO:0007669"/>
    <property type="project" value="InterPro"/>
</dbReference>
<evidence type="ECO:0000313" key="6">
    <source>
        <dbReference type="Proteomes" id="UP000824247"/>
    </source>
</evidence>
<dbReference type="EMBL" id="JAHLFM010000002">
    <property type="protein sequence ID" value="MBU3830564.1"/>
    <property type="molecule type" value="Genomic_DNA"/>
</dbReference>
<organism evidence="5 6">
    <name type="scientific">Candidatus Ureaplasma intestinipullorum</name>
    <dbReference type="NCBI Taxonomy" id="2838770"/>
    <lineage>
        <taxon>Bacteria</taxon>
        <taxon>Bacillati</taxon>
        <taxon>Mycoplasmatota</taxon>
        <taxon>Mycoplasmoidales</taxon>
        <taxon>Mycoplasmoidaceae</taxon>
        <taxon>Ureaplasma</taxon>
    </lineage>
</organism>
<proteinExistence type="predicted"/>
<dbReference type="SUPFAM" id="SSF54197">
    <property type="entry name" value="HIT-like"/>
    <property type="match status" value="1"/>
</dbReference>